<organism evidence="6 7">
    <name type="scientific">Stappia sediminis</name>
    <dbReference type="NCBI Taxonomy" id="2692190"/>
    <lineage>
        <taxon>Bacteria</taxon>
        <taxon>Pseudomonadati</taxon>
        <taxon>Pseudomonadota</taxon>
        <taxon>Alphaproteobacteria</taxon>
        <taxon>Hyphomicrobiales</taxon>
        <taxon>Stappiaceae</taxon>
        <taxon>Stappia</taxon>
    </lineage>
</organism>
<dbReference type="Gene3D" id="3.40.190.290">
    <property type="match status" value="1"/>
</dbReference>
<keyword evidence="2" id="KW-0805">Transcription regulation</keyword>
<accession>A0A7X3LSI3</accession>
<dbReference type="Proteomes" id="UP000433101">
    <property type="component" value="Unassembled WGS sequence"/>
</dbReference>
<feature type="domain" description="HTH lysR-type" evidence="5">
    <location>
        <begin position="1"/>
        <end position="58"/>
    </location>
</feature>
<dbReference type="EMBL" id="WUMV01000002">
    <property type="protein sequence ID" value="MXN64317.1"/>
    <property type="molecule type" value="Genomic_DNA"/>
</dbReference>
<comment type="caution">
    <text evidence="6">The sequence shown here is derived from an EMBL/GenBank/DDBJ whole genome shotgun (WGS) entry which is preliminary data.</text>
</comment>
<sequence length="302" mass="33326">MKLEDLRFFTRVVALGNLSAAGREFGLSPSAASARLSALEAGAGSQLLARTTRKVSLTEAGQVFIEHANRALSEMDAAMHALEASTEAPRGTLRITSNVSFVRKHVLPYLNEFKNEYPDVRIEMNITDRIVDIVEEGYDLAIRVAELPDSALKARKLAANPRYLCASPEYIARRGEPTSPADLANHECLGFEPMPTWYFAGPNGEIAHHVHSAISSDNGDFTHEAAIHGLGLTVKSIAHIWEDLRDGRLVVVMQDYPVTRAGAVWAVYPPGKQTPPKVIAFIDFLQKKFGRPAYWETEFRLA</sequence>
<evidence type="ECO:0000313" key="6">
    <source>
        <dbReference type="EMBL" id="MXN64317.1"/>
    </source>
</evidence>
<evidence type="ECO:0000256" key="2">
    <source>
        <dbReference type="ARBA" id="ARBA00023015"/>
    </source>
</evidence>
<dbReference type="AlphaFoldDB" id="A0A7X3LSI3"/>
<dbReference type="InterPro" id="IPR036388">
    <property type="entry name" value="WH-like_DNA-bd_sf"/>
</dbReference>
<dbReference type="InterPro" id="IPR000847">
    <property type="entry name" value="LysR_HTH_N"/>
</dbReference>
<dbReference type="SUPFAM" id="SSF46785">
    <property type="entry name" value="Winged helix' DNA-binding domain"/>
    <property type="match status" value="1"/>
</dbReference>
<reference evidence="6 7" key="1">
    <citation type="submission" date="2019-12" db="EMBL/GenBank/DDBJ databases">
        <authorList>
            <person name="Li M."/>
        </authorList>
    </citation>
    <scope>NUCLEOTIDE SEQUENCE [LARGE SCALE GENOMIC DNA]</scope>
    <source>
        <strain evidence="6 7">GBMRC 2046</strain>
    </source>
</reference>
<dbReference type="InterPro" id="IPR058163">
    <property type="entry name" value="LysR-type_TF_proteobact-type"/>
</dbReference>
<gene>
    <name evidence="6" type="ORF">GR183_05330</name>
</gene>
<evidence type="ECO:0000256" key="1">
    <source>
        <dbReference type="ARBA" id="ARBA00009437"/>
    </source>
</evidence>
<keyword evidence="3" id="KW-0238">DNA-binding</keyword>
<name>A0A7X3LSI3_9HYPH</name>
<evidence type="ECO:0000256" key="3">
    <source>
        <dbReference type="ARBA" id="ARBA00023125"/>
    </source>
</evidence>
<proteinExistence type="inferred from homology"/>
<dbReference type="PANTHER" id="PTHR30537">
    <property type="entry name" value="HTH-TYPE TRANSCRIPTIONAL REGULATOR"/>
    <property type="match status" value="1"/>
</dbReference>
<dbReference type="GO" id="GO:0003700">
    <property type="term" value="F:DNA-binding transcription factor activity"/>
    <property type="evidence" value="ECO:0007669"/>
    <property type="project" value="InterPro"/>
</dbReference>
<evidence type="ECO:0000313" key="7">
    <source>
        <dbReference type="Proteomes" id="UP000433101"/>
    </source>
</evidence>
<dbReference type="Pfam" id="PF03466">
    <property type="entry name" value="LysR_substrate"/>
    <property type="match status" value="1"/>
</dbReference>
<evidence type="ECO:0000256" key="4">
    <source>
        <dbReference type="ARBA" id="ARBA00023163"/>
    </source>
</evidence>
<dbReference type="RefSeq" id="WP_160774551.1">
    <property type="nucleotide sequence ID" value="NZ_WUMV01000002.1"/>
</dbReference>
<evidence type="ECO:0000259" key="5">
    <source>
        <dbReference type="PROSITE" id="PS50931"/>
    </source>
</evidence>
<dbReference type="FunFam" id="1.10.10.10:FF:000001">
    <property type="entry name" value="LysR family transcriptional regulator"/>
    <property type="match status" value="1"/>
</dbReference>
<dbReference type="PROSITE" id="PS50931">
    <property type="entry name" value="HTH_LYSR"/>
    <property type="match status" value="1"/>
</dbReference>
<protein>
    <submittedName>
        <fullName evidence="6">LysR family transcriptional regulator</fullName>
    </submittedName>
</protein>
<dbReference type="FunFam" id="3.40.190.290:FF:000001">
    <property type="entry name" value="Transcriptional regulator, LysR family"/>
    <property type="match status" value="1"/>
</dbReference>
<dbReference type="CDD" id="cd08422">
    <property type="entry name" value="PBP2_CrgA_like"/>
    <property type="match status" value="1"/>
</dbReference>
<comment type="similarity">
    <text evidence="1">Belongs to the LysR transcriptional regulatory family.</text>
</comment>
<dbReference type="SUPFAM" id="SSF53850">
    <property type="entry name" value="Periplasmic binding protein-like II"/>
    <property type="match status" value="1"/>
</dbReference>
<dbReference type="PANTHER" id="PTHR30537:SF5">
    <property type="entry name" value="HTH-TYPE TRANSCRIPTIONAL ACTIVATOR TTDR-RELATED"/>
    <property type="match status" value="1"/>
</dbReference>
<keyword evidence="7" id="KW-1185">Reference proteome</keyword>
<dbReference type="Pfam" id="PF00126">
    <property type="entry name" value="HTH_1"/>
    <property type="match status" value="1"/>
</dbReference>
<dbReference type="InterPro" id="IPR036390">
    <property type="entry name" value="WH_DNA-bd_sf"/>
</dbReference>
<dbReference type="GO" id="GO:0003677">
    <property type="term" value="F:DNA binding"/>
    <property type="evidence" value="ECO:0007669"/>
    <property type="project" value="UniProtKB-KW"/>
</dbReference>
<keyword evidence="4" id="KW-0804">Transcription</keyword>
<dbReference type="InterPro" id="IPR005119">
    <property type="entry name" value="LysR_subst-bd"/>
</dbReference>
<dbReference type="Gene3D" id="1.10.10.10">
    <property type="entry name" value="Winged helix-like DNA-binding domain superfamily/Winged helix DNA-binding domain"/>
    <property type="match status" value="1"/>
</dbReference>